<dbReference type="Gene3D" id="1.20.58.120">
    <property type="entry name" value="BAG domain"/>
    <property type="match status" value="1"/>
</dbReference>
<name>A0AAV1TVN5_9STRA</name>
<organism evidence="2 3">
    <name type="scientific">Peronospora matthiolae</name>
    <dbReference type="NCBI Taxonomy" id="2874970"/>
    <lineage>
        <taxon>Eukaryota</taxon>
        <taxon>Sar</taxon>
        <taxon>Stramenopiles</taxon>
        <taxon>Oomycota</taxon>
        <taxon>Peronosporomycetes</taxon>
        <taxon>Peronosporales</taxon>
        <taxon>Peronosporaceae</taxon>
        <taxon>Peronospora</taxon>
    </lineage>
</organism>
<evidence type="ECO:0008006" key="4">
    <source>
        <dbReference type="Google" id="ProtNLM"/>
    </source>
</evidence>
<reference evidence="2" key="1">
    <citation type="submission" date="2024-01" db="EMBL/GenBank/DDBJ databases">
        <authorList>
            <person name="Webb A."/>
        </authorList>
    </citation>
    <scope>NUCLEOTIDE SEQUENCE</scope>
    <source>
        <strain evidence="2">Pm1</strain>
    </source>
</reference>
<evidence type="ECO:0000313" key="2">
    <source>
        <dbReference type="EMBL" id="CAK7925488.1"/>
    </source>
</evidence>
<dbReference type="Gene3D" id="2.60.40.790">
    <property type="match status" value="1"/>
</dbReference>
<evidence type="ECO:0000313" key="3">
    <source>
        <dbReference type="Proteomes" id="UP001162060"/>
    </source>
</evidence>
<dbReference type="InterPro" id="IPR008978">
    <property type="entry name" value="HSP20-like_chaperone"/>
</dbReference>
<sequence>MELQTTQTQFQPMNEQNRLQTISEKVKNVQETLTERLSAQYRHVLATVCGSKWRLETLRSLDAAAVVKKTRIELGAFDYRVKEQAELLTRYLLELDDVLSYGDVEIKRARKALVVFLQQQLLPQADAWKDRSAKLKRFGEIVLSRVRKSKHEEVTLSERCSDVESDDVHVKSVIHEESDDEGREGGEKEEENEEEEEDDEEEEVEVANVEERDTRIEDEEEDVDEIEDSKDEDVIDASGAHVKAETVNEEAPQPSTRLESSAMTTPGLEMSVESLPVWRPYYQLQRRQDGVYLIARLNSIDPRNLRVQWNERSGVLRVSGFRLPTQKDLVMSRLSGAPTFGRFEITEQFPRNMLNMEEATQQISENGILEIRMPYYAARHVLQYHPASFYQPQDCFVW</sequence>
<dbReference type="CDD" id="cd06464">
    <property type="entry name" value="ACD_sHsps-like"/>
    <property type="match status" value="1"/>
</dbReference>
<feature type="region of interest" description="Disordered" evidence="1">
    <location>
        <begin position="154"/>
        <end position="264"/>
    </location>
</feature>
<feature type="compositionally biased region" description="Polar residues" evidence="1">
    <location>
        <begin position="253"/>
        <end position="264"/>
    </location>
</feature>
<feature type="compositionally biased region" description="Acidic residues" evidence="1">
    <location>
        <begin position="177"/>
        <end position="205"/>
    </location>
</feature>
<dbReference type="GO" id="GO:0051087">
    <property type="term" value="F:protein-folding chaperone binding"/>
    <property type="evidence" value="ECO:0007669"/>
    <property type="project" value="InterPro"/>
</dbReference>
<dbReference type="AlphaFoldDB" id="A0AAV1TVN5"/>
<dbReference type="SUPFAM" id="SSF63491">
    <property type="entry name" value="BAG domain"/>
    <property type="match status" value="1"/>
</dbReference>
<evidence type="ECO:0000256" key="1">
    <source>
        <dbReference type="SAM" id="MobiDB-lite"/>
    </source>
</evidence>
<dbReference type="EMBL" id="CAKLBY020000087">
    <property type="protein sequence ID" value="CAK7925488.1"/>
    <property type="molecule type" value="Genomic_DNA"/>
</dbReference>
<dbReference type="InterPro" id="IPR036533">
    <property type="entry name" value="BAG_dom_sf"/>
</dbReference>
<feature type="compositionally biased region" description="Acidic residues" evidence="1">
    <location>
        <begin position="216"/>
        <end position="235"/>
    </location>
</feature>
<dbReference type="Proteomes" id="UP001162060">
    <property type="component" value="Unassembled WGS sequence"/>
</dbReference>
<gene>
    <name evidence="2" type="ORF">PM001_LOCUS10638</name>
</gene>
<protein>
    <recommendedName>
        <fullName evidence="4">BAG domain-containing protein</fullName>
    </recommendedName>
</protein>
<feature type="compositionally biased region" description="Basic and acidic residues" evidence="1">
    <location>
        <begin position="154"/>
        <end position="176"/>
    </location>
</feature>
<comment type="caution">
    <text evidence="2">The sequence shown here is derived from an EMBL/GenBank/DDBJ whole genome shotgun (WGS) entry which is preliminary data.</text>
</comment>
<proteinExistence type="predicted"/>
<accession>A0AAV1TVN5</accession>